<keyword evidence="4 5" id="KW-0472">Membrane</keyword>
<accession>A0A975RAU0</accession>
<evidence type="ECO:0000256" key="1">
    <source>
        <dbReference type="ARBA" id="ARBA00022475"/>
    </source>
</evidence>
<sequence>MKPFLEFFPIVLFFVTYKLFDIYIATGVTIVATLLQVIIYKLVYRKVETMQWITLALIVVMGGATLYLQDEQFIKWKLSVMEWLFGLAFLLSQFVGKKTVIERMMGHNIELPLPIWKRLNLSWSAFFISIGFINLYVMSHYTTDEWVSFKTFGVPGLMLIFIVVQMAFLYKYAPGPESKE</sequence>
<keyword evidence="7" id="KW-1185">Reference proteome</keyword>
<dbReference type="KEGG" id="mpad:KEF85_03655"/>
<feature type="transmembrane region" description="Helical" evidence="5">
    <location>
        <begin position="20"/>
        <end position="40"/>
    </location>
</feature>
<dbReference type="Pfam" id="PF04279">
    <property type="entry name" value="IspA"/>
    <property type="match status" value="1"/>
</dbReference>
<comment type="similarity">
    <text evidence="5">Belongs to the YciB family.</text>
</comment>
<dbReference type="AlphaFoldDB" id="A0A975RAU0"/>
<keyword evidence="1 5" id="KW-1003">Cell membrane</keyword>
<name>A0A975RAU0_9GAMM</name>
<feature type="transmembrane region" description="Helical" evidence="5">
    <location>
        <begin position="121"/>
        <end position="139"/>
    </location>
</feature>
<feature type="transmembrane region" description="Helical" evidence="5">
    <location>
        <begin position="151"/>
        <end position="170"/>
    </location>
</feature>
<keyword evidence="5" id="KW-0997">Cell inner membrane</keyword>
<dbReference type="NCBIfam" id="NF001325">
    <property type="entry name" value="PRK00259.1-3"/>
    <property type="match status" value="1"/>
</dbReference>
<feature type="transmembrane region" description="Helical" evidence="5">
    <location>
        <begin position="52"/>
        <end position="68"/>
    </location>
</feature>
<keyword evidence="3 5" id="KW-1133">Transmembrane helix</keyword>
<evidence type="ECO:0000256" key="5">
    <source>
        <dbReference type="HAMAP-Rule" id="MF_00189"/>
    </source>
</evidence>
<organism evidence="6 7">
    <name type="scientific">Methylomonas paludis</name>
    <dbReference type="NCBI Taxonomy" id="1173101"/>
    <lineage>
        <taxon>Bacteria</taxon>
        <taxon>Pseudomonadati</taxon>
        <taxon>Pseudomonadota</taxon>
        <taxon>Gammaproteobacteria</taxon>
        <taxon>Methylococcales</taxon>
        <taxon>Methylococcaceae</taxon>
        <taxon>Methylomonas</taxon>
    </lineage>
</organism>
<evidence type="ECO:0000313" key="7">
    <source>
        <dbReference type="Proteomes" id="UP000676649"/>
    </source>
</evidence>
<dbReference type="InterPro" id="IPR006008">
    <property type="entry name" value="YciB"/>
</dbReference>
<evidence type="ECO:0000313" key="6">
    <source>
        <dbReference type="EMBL" id="QWF71586.1"/>
    </source>
</evidence>
<dbReference type="NCBIfam" id="TIGR00997">
    <property type="entry name" value="ispZ"/>
    <property type="match status" value="1"/>
</dbReference>
<dbReference type="EMBL" id="CP073754">
    <property type="protein sequence ID" value="QWF71586.1"/>
    <property type="molecule type" value="Genomic_DNA"/>
</dbReference>
<keyword evidence="2 5" id="KW-0812">Transmembrane</keyword>
<comment type="subcellular location">
    <subcellularLocation>
        <location evidence="5">Cell inner membrane</location>
        <topology evidence="5">Multi-pass membrane protein</topology>
    </subcellularLocation>
</comment>
<dbReference type="HAMAP" id="MF_00189">
    <property type="entry name" value="YciB"/>
    <property type="match status" value="1"/>
</dbReference>
<protein>
    <recommendedName>
        <fullName evidence="5">Inner membrane-spanning protein YciB</fullName>
    </recommendedName>
</protein>
<proteinExistence type="inferred from homology"/>
<evidence type="ECO:0000256" key="3">
    <source>
        <dbReference type="ARBA" id="ARBA00022989"/>
    </source>
</evidence>
<dbReference type="PANTHER" id="PTHR36917">
    <property type="entry name" value="INTRACELLULAR SEPTATION PROTEIN A-RELATED"/>
    <property type="match status" value="1"/>
</dbReference>
<dbReference type="GO" id="GO:0005886">
    <property type="term" value="C:plasma membrane"/>
    <property type="evidence" value="ECO:0007669"/>
    <property type="project" value="UniProtKB-SubCell"/>
</dbReference>
<feature type="transmembrane region" description="Helical" evidence="5">
    <location>
        <begin position="80"/>
        <end position="100"/>
    </location>
</feature>
<reference evidence="6" key="1">
    <citation type="submission" date="2021-04" db="EMBL/GenBank/DDBJ databases">
        <title>Draft genome sequence data of methanotrophic Methylovulum sp. strain S1L and Methylomonas sp. strain S2AM isolated from boreal lake water columns.</title>
        <authorList>
            <person name="Rissanen A.J."/>
            <person name="Mangayil R."/>
            <person name="Svenning M.M."/>
            <person name="Khanongnuch R."/>
        </authorList>
    </citation>
    <scope>NUCLEOTIDE SEQUENCE</scope>
    <source>
        <strain evidence="6">S2AM</strain>
    </source>
</reference>
<gene>
    <name evidence="5" type="primary">yciB</name>
    <name evidence="6" type="ORF">KEF85_03655</name>
</gene>
<evidence type="ECO:0000256" key="2">
    <source>
        <dbReference type="ARBA" id="ARBA00022692"/>
    </source>
</evidence>
<comment type="function">
    <text evidence="5">Plays a role in cell envelope biogenesis, maintenance of cell envelope integrity and membrane homeostasis.</text>
</comment>
<evidence type="ECO:0000256" key="4">
    <source>
        <dbReference type="ARBA" id="ARBA00023136"/>
    </source>
</evidence>
<dbReference type="PANTHER" id="PTHR36917:SF1">
    <property type="entry name" value="INNER MEMBRANE-SPANNING PROTEIN YCIB"/>
    <property type="match status" value="1"/>
</dbReference>
<dbReference type="RefSeq" id="WP_215583368.1">
    <property type="nucleotide sequence ID" value="NZ_CP073754.1"/>
</dbReference>
<dbReference type="Proteomes" id="UP000676649">
    <property type="component" value="Chromosome"/>
</dbReference>